<evidence type="ECO:0000313" key="3">
    <source>
        <dbReference type="Proteomes" id="UP000502657"/>
    </source>
</evidence>
<accession>A0ABX6NYC8</accession>
<protein>
    <submittedName>
        <fullName evidence="2">RES domain-containing protein</fullName>
    </submittedName>
</protein>
<dbReference type="Proteomes" id="UP000502657">
    <property type="component" value="Plasmid pAeme5"/>
</dbReference>
<keyword evidence="2" id="KW-0614">Plasmid</keyword>
<reference evidence="2 3" key="1">
    <citation type="submission" date="2019-03" db="EMBL/GenBank/DDBJ databases">
        <title>Novel transposon Tn6433 accelerates the dissemination of tet(E) in Aeromonas from aerobic biofilm under oxytetracycline stress.</title>
        <authorList>
            <person name="Shi Y."/>
            <person name="Tian Z."/>
            <person name="Zhang Y."/>
            <person name="Zhang H."/>
            <person name="Yang M."/>
        </authorList>
    </citation>
    <scope>NUCLEOTIDE SEQUENCE [LARGE SCALE GENOMIC DNA]</scope>
    <source>
        <strain evidence="2 3">R50-22</strain>
        <plasmid evidence="3">paeme5</plasmid>
    </source>
</reference>
<proteinExistence type="predicted"/>
<feature type="domain" description="RES" evidence="1">
    <location>
        <begin position="40"/>
        <end position="187"/>
    </location>
</feature>
<dbReference type="EMBL" id="CP038449">
    <property type="protein sequence ID" value="QJT41370.1"/>
    <property type="molecule type" value="Genomic_DNA"/>
</dbReference>
<dbReference type="SMART" id="SM00953">
    <property type="entry name" value="RES"/>
    <property type="match status" value="1"/>
</dbReference>
<dbReference type="InterPro" id="IPR014914">
    <property type="entry name" value="RES_dom"/>
</dbReference>
<keyword evidence="3" id="KW-1185">Reference proteome</keyword>
<evidence type="ECO:0000259" key="1">
    <source>
        <dbReference type="SMART" id="SM00953"/>
    </source>
</evidence>
<sequence>MSTDKKFPQPPENLKVKTETVAAGTKMWRVHHSQFGEAAFNPGFGNARFSPIDNASGEKIPTLYAGESIDVALMESVFHDVPHSGDLKTYSISKFDGQMISELILTDDVLMAKLHGAALRHLGIKEADLIHSDASEYPHTRAWAEKIYASKPEVQGLKWDSKQVGGPAYLFFGDRVAENVFNVSTPGTLLTESPEAVKRIEHLVDEMGVQLVDPDTPDTE</sequence>
<organism evidence="2 3">
    <name type="scientific">Aeromonas media</name>
    <dbReference type="NCBI Taxonomy" id="651"/>
    <lineage>
        <taxon>Bacteria</taxon>
        <taxon>Pseudomonadati</taxon>
        <taxon>Pseudomonadota</taxon>
        <taxon>Gammaproteobacteria</taxon>
        <taxon>Aeromonadales</taxon>
        <taxon>Aeromonadaceae</taxon>
        <taxon>Aeromonas</taxon>
    </lineage>
</organism>
<gene>
    <name evidence="2" type="ORF">E4188_23025</name>
</gene>
<evidence type="ECO:0000313" key="2">
    <source>
        <dbReference type="EMBL" id="QJT41370.1"/>
    </source>
</evidence>
<dbReference type="RefSeq" id="WP_171270075.1">
    <property type="nucleotide sequence ID" value="NZ_CP038446.1"/>
</dbReference>
<geneLocation type="plasmid" evidence="3">
    <name>paeme5</name>
</geneLocation>
<name>A0ABX6NYC8_AERME</name>
<dbReference type="Pfam" id="PF08808">
    <property type="entry name" value="RES"/>
    <property type="match status" value="1"/>
</dbReference>